<keyword evidence="8 9" id="KW-0449">Lipoprotein</keyword>
<feature type="non-terminal residue" evidence="11">
    <location>
        <position position="454"/>
    </location>
</feature>
<reference evidence="11" key="1">
    <citation type="journal article" date="2020" name="Stud. Mycol.">
        <title>101 Dothideomycetes genomes: a test case for predicting lifestyles and emergence of pathogens.</title>
        <authorList>
            <person name="Haridas S."/>
            <person name="Albert R."/>
            <person name="Binder M."/>
            <person name="Bloem J."/>
            <person name="Labutti K."/>
            <person name="Salamov A."/>
            <person name="Andreopoulos B."/>
            <person name="Baker S."/>
            <person name="Barry K."/>
            <person name="Bills G."/>
            <person name="Bluhm B."/>
            <person name="Cannon C."/>
            <person name="Castanera R."/>
            <person name="Culley D."/>
            <person name="Daum C."/>
            <person name="Ezra D."/>
            <person name="Gonzalez J."/>
            <person name="Henrissat B."/>
            <person name="Kuo A."/>
            <person name="Liang C."/>
            <person name="Lipzen A."/>
            <person name="Lutzoni F."/>
            <person name="Magnuson J."/>
            <person name="Mondo S."/>
            <person name="Nolan M."/>
            <person name="Ohm R."/>
            <person name="Pangilinan J."/>
            <person name="Park H.-J."/>
            <person name="Ramirez L."/>
            <person name="Alfaro M."/>
            <person name="Sun H."/>
            <person name="Tritt A."/>
            <person name="Yoshinaga Y."/>
            <person name="Zwiers L.-H."/>
            <person name="Turgeon B."/>
            <person name="Goodwin S."/>
            <person name="Spatafora J."/>
            <person name="Crous P."/>
            <person name="Grigoriev I."/>
        </authorList>
    </citation>
    <scope>NUCLEOTIDE SEQUENCE</scope>
    <source>
        <strain evidence="11">CBS 133067</strain>
    </source>
</reference>
<keyword evidence="7" id="KW-0325">Glycoprotein</keyword>
<proteinExistence type="inferred from homology"/>
<dbReference type="InterPro" id="IPR017853">
    <property type="entry name" value="GH"/>
</dbReference>
<dbReference type="InterPro" id="IPR012946">
    <property type="entry name" value="X8"/>
</dbReference>
<dbReference type="Gene3D" id="3.20.20.80">
    <property type="entry name" value="Glycosidases"/>
    <property type="match status" value="1"/>
</dbReference>
<evidence type="ECO:0000259" key="10">
    <source>
        <dbReference type="SMART" id="SM00768"/>
    </source>
</evidence>
<gene>
    <name evidence="11" type="ORF">NA57DRAFT_27433</name>
</gene>
<evidence type="ECO:0000256" key="3">
    <source>
        <dbReference type="ARBA" id="ARBA00022622"/>
    </source>
</evidence>
<dbReference type="Proteomes" id="UP000799772">
    <property type="component" value="Unassembled WGS sequence"/>
</dbReference>
<evidence type="ECO:0000256" key="7">
    <source>
        <dbReference type="ARBA" id="ARBA00023180"/>
    </source>
</evidence>
<dbReference type="GO" id="GO:0005886">
    <property type="term" value="C:plasma membrane"/>
    <property type="evidence" value="ECO:0007669"/>
    <property type="project" value="UniProtKB-SubCell"/>
</dbReference>
<dbReference type="AlphaFoldDB" id="A0A9P4INN8"/>
<dbReference type="PANTHER" id="PTHR31468">
    <property type="entry name" value="1,3-BETA-GLUCANOSYLTRANSFERASE GAS1"/>
    <property type="match status" value="1"/>
</dbReference>
<evidence type="ECO:0000313" key="12">
    <source>
        <dbReference type="Proteomes" id="UP000799772"/>
    </source>
</evidence>
<dbReference type="InterPro" id="IPR004886">
    <property type="entry name" value="Glucanosyltransferase"/>
</dbReference>
<evidence type="ECO:0000256" key="4">
    <source>
        <dbReference type="ARBA" id="ARBA00022729"/>
    </source>
</evidence>
<dbReference type="SUPFAM" id="SSF51445">
    <property type="entry name" value="(Trans)glycosidases"/>
    <property type="match status" value="1"/>
</dbReference>
<keyword evidence="4" id="KW-0732">Signal</keyword>
<evidence type="ECO:0000256" key="5">
    <source>
        <dbReference type="ARBA" id="ARBA00023136"/>
    </source>
</evidence>
<evidence type="ECO:0000256" key="1">
    <source>
        <dbReference type="ARBA" id="ARBA00004609"/>
    </source>
</evidence>
<feature type="non-terminal residue" evidence="11">
    <location>
        <position position="1"/>
    </location>
</feature>
<dbReference type="GO" id="GO:0098552">
    <property type="term" value="C:side of membrane"/>
    <property type="evidence" value="ECO:0007669"/>
    <property type="project" value="UniProtKB-KW"/>
</dbReference>
<dbReference type="FunFam" id="3.20.20.80:FF:000038">
    <property type="entry name" value="1,3-beta-glucanosyltransferase"/>
    <property type="match status" value="1"/>
</dbReference>
<keyword evidence="12" id="KW-1185">Reference proteome</keyword>
<keyword evidence="9" id="KW-0808">Transferase</keyword>
<keyword evidence="6" id="KW-1015">Disulfide bond</keyword>
<comment type="function">
    <text evidence="9">Splits internally a 1,3-beta-glucan molecule and transfers the newly generated reducing end (the donor) to the non-reducing end of another 1,3-beta-glucan molecule (the acceptor) forming a 1,3-beta linkage, resulting in the elongation of 1,3-beta-glucan chains in the cell wall.</text>
</comment>
<dbReference type="PANTHER" id="PTHR31468:SF2">
    <property type="entry name" value="1,3-BETA-GLUCANOSYLTRANSFERASE GAS1"/>
    <property type="match status" value="1"/>
</dbReference>
<keyword evidence="5 9" id="KW-0472">Membrane</keyword>
<dbReference type="EC" id="2.4.1.-" evidence="9"/>
<dbReference type="OrthoDB" id="421038at2759"/>
<evidence type="ECO:0000256" key="6">
    <source>
        <dbReference type="ARBA" id="ARBA00023157"/>
    </source>
</evidence>
<feature type="domain" description="X8" evidence="10">
    <location>
        <begin position="345"/>
        <end position="436"/>
    </location>
</feature>
<evidence type="ECO:0000256" key="9">
    <source>
        <dbReference type="RuleBase" id="RU361209"/>
    </source>
</evidence>
<dbReference type="SMART" id="SM00768">
    <property type="entry name" value="X8"/>
    <property type="match status" value="1"/>
</dbReference>
<organism evidence="11 12">
    <name type="scientific">Rhizodiscina lignyota</name>
    <dbReference type="NCBI Taxonomy" id="1504668"/>
    <lineage>
        <taxon>Eukaryota</taxon>
        <taxon>Fungi</taxon>
        <taxon>Dikarya</taxon>
        <taxon>Ascomycota</taxon>
        <taxon>Pezizomycotina</taxon>
        <taxon>Dothideomycetes</taxon>
        <taxon>Pleosporomycetidae</taxon>
        <taxon>Aulographales</taxon>
        <taxon>Rhizodiscinaceae</taxon>
        <taxon>Rhizodiscina</taxon>
    </lineage>
</organism>
<protein>
    <recommendedName>
        <fullName evidence="9">1,3-beta-glucanosyltransferase</fullName>
        <ecNumber evidence="9">2.4.1.-</ecNumber>
    </recommendedName>
</protein>
<dbReference type="GO" id="GO:0042124">
    <property type="term" value="F:1,3-beta-glucanosyltransferase activity"/>
    <property type="evidence" value="ECO:0007669"/>
    <property type="project" value="TreeGrafter"/>
</dbReference>
<dbReference type="GO" id="GO:0031505">
    <property type="term" value="P:fungal-type cell wall organization"/>
    <property type="evidence" value="ECO:0007669"/>
    <property type="project" value="TreeGrafter"/>
</dbReference>
<dbReference type="GO" id="GO:0071970">
    <property type="term" value="P:fungal-type cell wall (1-&gt;3)-beta-D-glucan biosynthetic process"/>
    <property type="evidence" value="ECO:0007669"/>
    <property type="project" value="TreeGrafter"/>
</dbReference>
<comment type="similarity">
    <text evidence="2 9">Belongs to the glycosyl hydrolase 72 family.</text>
</comment>
<keyword evidence="3 9" id="KW-0336">GPI-anchor</keyword>
<comment type="subcellular location">
    <subcellularLocation>
        <location evidence="1 9">Cell membrane</location>
        <topology evidence="1 9">Lipid-anchor</topology>
        <topology evidence="1 9">GPI-anchor</topology>
    </subcellularLocation>
</comment>
<dbReference type="Pfam" id="PF03198">
    <property type="entry name" value="Glyco_hydro_72"/>
    <property type="match status" value="1"/>
</dbReference>
<dbReference type="Pfam" id="PF07983">
    <property type="entry name" value="X8"/>
    <property type="match status" value="1"/>
</dbReference>
<sequence length="454" mass="48995">GSHFFYKTNGSEFFIRGVAYQDNGHFASESTQIIDPFGDGPTCQRDIAYFQKLGLNTVRAYAVDASQDHSECMQYLADAGIYVITDLGGNNPISQQDPQWNYPLYDQFTSVVDAFQNYTNILGFFVGNEIVNTTGTSNAAAAIKAATRDIKAYIKKKNYRTIPVGYSSGDDADVRMLIADYLNCGDQDDSIDMLGMNLYSWCGDSSLTESGYDQRIDDFQNYSIPLFLSEYGCNTPSPRNFTEVSAIYGNEMTKVFSGGIVYQYYQDEADFGLVSIEGDSVSTSADFSNLSKQLAKATPSSTAISAYSPSNSPQSCPATGTSWSASPTLPPIPYARLCTCMMQSLTCVVPSNQSTDPSIGQSLSYICQTSADLCLGAETSPLKGQYGAYTVCNSSELVSWAYNQYYLSQSSSETACSKVGGVIQSPVKNLASDCSDLLHQAGAAGTGTITSTPT</sequence>
<evidence type="ECO:0000256" key="2">
    <source>
        <dbReference type="ARBA" id="ARBA00007528"/>
    </source>
</evidence>
<accession>A0A9P4INN8</accession>
<dbReference type="EMBL" id="ML978121">
    <property type="protein sequence ID" value="KAF2104840.1"/>
    <property type="molecule type" value="Genomic_DNA"/>
</dbReference>
<dbReference type="Gene3D" id="1.20.58.1040">
    <property type="match status" value="1"/>
</dbReference>
<evidence type="ECO:0000256" key="8">
    <source>
        <dbReference type="ARBA" id="ARBA00023288"/>
    </source>
</evidence>
<comment type="caution">
    <text evidence="11">The sequence shown here is derived from an EMBL/GenBank/DDBJ whole genome shotgun (WGS) entry which is preliminary data.</text>
</comment>
<name>A0A9P4INN8_9PEZI</name>
<evidence type="ECO:0000313" key="11">
    <source>
        <dbReference type="EMBL" id="KAF2104840.1"/>
    </source>
</evidence>